<dbReference type="Proteomes" id="UP000323560">
    <property type="component" value="Chromosome"/>
</dbReference>
<dbReference type="Gene3D" id="3.20.20.380">
    <property type="entry name" value="Copper homeostasis (CutC) domain"/>
    <property type="match status" value="1"/>
</dbReference>
<dbReference type="KEGG" id="gti:FXF46_03460"/>
<evidence type="ECO:0000313" key="4">
    <source>
        <dbReference type="Proteomes" id="UP000323560"/>
    </source>
</evidence>
<dbReference type="Pfam" id="PF03932">
    <property type="entry name" value="CutC"/>
    <property type="match status" value="1"/>
</dbReference>
<dbReference type="GO" id="GO:0005507">
    <property type="term" value="F:copper ion binding"/>
    <property type="evidence" value="ECO:0007669"/>
    <property type="project" value="TreeGrafter"/>
</dbReference>
<dbReference type="PANTHER" id="PTHR12598:SF0">
    <property type="entry name" value="COPPER HOMEOSTASIS PROTEIN CUTC HOMOLOG"/>
    <property type="match status" value="1"/>
</dbReference>
<proteinExistence type="inferred from homology"/>
<evidence type="ECO:0000256" key="1">
    <source>
        <dbReference type="ARBA" id="ARBA00007768"/>
    </source>
</evidence>
<dbReference type="AlphaFoldDB" id="A0AAP9EUB3"/>
<organism evidence="3 4">
    <name type="scientific">Gluconobacter thailandicus</name>
    <dbReference type="NCBI Taxonomy" id="257438"/>
    <lineage>
        <taxon>Bacteria</taxon>
        <taxon>Pseudomonadati</taxon>
        <taxon>Pseudomonadota</taxon>
        <taxon>Alphaproteobacteria</taxon>
        <taxon>Acetobacterales</taxon>
        <taxon>Acetobacteraceae</taxon>
        <taxon>Gluconobacter</taxon>
    </lineage>
</organism>
<gene>
    <name evidence="2" type="primary">cutC</name>
    <name evidence="3" type="ORF">FXF46_03460</name>
</gene>
<comment type="subcellular location">
    <subcellularLocation>
        <location evidence="2">Cytoplasm</location>
    </subcellularLocation>
</comment>
<dbReference type="GO" id="GO:0005737">
    <property type="term" value="C:cytoplasm"/>
    <property type="evidence" value="ECO:0007669"/>
    <property type="project" value="UniProtKB-SubCell"/>
</dbReference>
<dbReference type="EMBL" id="CP043043">
    <property type="protein sequence ID" value="QEH97568.1"/>
    <property type="molecule type" value="Genomic_DNA"/>
</dbReference>
<keyword evidence="2" id="KW-0963">Cytoplasm</keyword>
<dbReference type="PANTHER" id="PTHR12598">
    <property type="entry name" value="COPPER HOMEOSTASIS PROTEIN CUTC"/>
    <property type="match status" value="1"/>
</dbReference>
<accession>A0AAP9EUB3</accession>
<protein>
    <recommendedName>
        <fullName evidence="2">PF03932 family protein CutC</fullName>
    </recommendedName>
</protein>
<dbReference type="InterPro" id="IPR005627">
    <property type="entry name" value="CutC-like"/>
</dbReference>
<comment type="caution">
    <text evidence="2">Once thought to be involved in copper homeostasis, experiments in E.coli have shown this is not the case.</text>
</comment>
<name>A0AAP9EUB3_GLUTH</name>
<reference evidence="3 4" key="1">
    <citation type="submission" date="2019-08" db="EMBL/GenBank/DDBJ databases">
        <title>Gluconobacter frateurii HD924 genome.</title>
        <authorList>
            <person name="Liu Y."/>
            <person name="Zhang P."/>
        </authorList>
    </citation>
    <scope>NUCLEOTIDE SEQUENCE [LARGE SCALE GENOMIC DNA]</scope>
    <source>
        <strain evidence="3 4">HD924</strain>
    </source>
</reference>
<sequence>METGMPTLEICVEDAVGLRTAQRPGVTRIELCSALALGGLTPSAGLMRLAGQSRVPVYAMIRPREGGFVFTAEEVDQMLADIDAARAAGLAGVVLGAALNDRTLDMHTLKLLSDACGDMGRTLHRVFDLTPNPLTAVDQAVDLGFERILTSGQAVIAPKGQSVLKNIVNHAAGRIEIMAGSGVRVGNVRELVQETGVTAIHASCRGPSVGQACRVWELGFGRLASRTSGRIIDQMLAILAEDATLPVA</sequence>
<evidence type="ECO:0000256" key="2">
    <source>
        <dbReference type="HAMAP-Rule" id="MF_00795"/>
    </source>
</evidence>
<dbReference type="HAMAP" id="MF_00795">
    <property type="entry name" value="CutC"/>
    <property type="match status" value="1"/>
</dbReference>
<comment type="similarity">
    <text evidence="1 2">Belongs to the CutC family.</text>
</comment>
<dbReference type="SUPFAM" id="SSF110395">
    <property type="entry name" value="CutC-like"/>
    <property type="match status" value="1"/>
</dbReference>
<evidence type="ECO:0000313" key="3">
    <source>
        <dbReference type="EMBL" id="QEH97568.1"/>
    </source>
</evidence>
<dbReference type="InterPro" id="IPR036822">
    <property type="entry name" value="CutC-like_dom_sf"/>
</dbReference>